<feature type="region of interest" description="Disordered" evidence="2">
    <location>
        <begin position="343"/>
        <end position="440"/>
    </location>
</feature>
<dbReference type="AlphaFoldDB" id="A0A1H6MTK9"/>
<protein>
    <submittedName>
        <fullName evidence="5">Protein kinase domain</fullName>
    </submittedName>
</protein>
<dbReference type="Proteomes" id="UP000176204">
    <property type="component" value="Chromosome I"/>
</dbReference>
<organism evidence="5 6">
    <name type="scientific">Akkermansia glycaniphila</name>
    <dbReference type="NCBI Taxonomy" id="1679444"/>
    <lineage>
        <taxon>Bacteria</taxon>
        <taxon>Pseudomonadati</taxon>
        <taxon>Verrucomicrobiota</taxon>
        <taxon>Verrucomicrobiia</taxon>
        <taxon>Verrucomicrobiales</taxon>
        <taxon>Akkermansiaceae</taxon>
        <taxon>Akkermansia</taxon>
    </lineage>
</organism>
<feature type="region of interest" description="Disordered" evidence="2">
    <location>
        <begin position="286"/>
        <end position="310"/>
    </location>
</feature>
<dbReference type="STRING" id="1679444.PYTT_2540"/>
<dbReference type="InterPro" id="IPR008979">
    <property type="entry name" value="Galactose-bd-like_sf"/>
</dbReference>
<proteinExistence type="predicted"/>
<dbReference type="Gene3D" id="2.60.120.260">
    <property type="entry name" value="Galactose-binding domain-like"/>
    <property type="match status" value="1"/>
</dbReference>
<keyword evidence="6" id="KW-1185">Reference proteome</keyword>
<keyword evidence="3" id="KW-0812">Transmembrane</keyword>
<dbReference type="Gene3D" id="1.10.510.10">
    <property type="entry name" value="Transferase(Phosphotransferase) domain 1"/>
    <property type="match status" value="1"/>
</dbReference>
<dbReference type="PROSITE" id="PS50011">
    <property type="entry name" value="PROTEIN_KINASE_DOM"/>
    <property type="match status" value="1"/>
</dbReference>
<dbReference type="Gene3D" id="3.30.200.20">
    <property type="entry name" value="Phosphorylase Kinase, domain 1"/>
    <property type="match status" value="1"/>
</dbReference>
<dbReference type="OrthoDB" id="9762169at2"/>
<reference evidence="6" key="1">
    <citation type="submission" date="2016-09" db="EMBL/GenBank/DDBJ databases">
        <authorList>
            <person name="Koehorst J."/>
        </authorList>
    </citation>
    <scope>NUCLEOTIDE SEQUENCE [LARGE SCALE GENOMIC DNA]</scope>
</reference>
<dbReference type="GO" id="GO:0004672">
    <property type="term" value="F:protein kinase activity"/>
    <property type="evidence" value="ECO:0007669"/>
    <property type="project" value="InterPro"/>
</dbReference>
<sequence>MTPPSIKELNATLYEYNFLTILQGSPLGCLYKAVSREDNTDVLIAIVARDSDGEKWLGKAGAVHDVRHEALLPVYDCGKAGEYIYAIIKYPDGETLASLMGKGPCPMRSALRYIVGAVAPLELARRRYILPRHLHPENIFVTPADTLSFSLVDMPELPDFHYTLAPELRNHPEDEPTAASVIYTLGSLLATLILGKPYPDPTDPEDLPADFVETYPELAQLLEHATADAPEVRISSLSELASKLMALNLPDEVYEPRKQSRMAKHAPAPGNRLLSAAAAGNAPEAPVLRAGSDAGSSVPSYRSPMERELERRKVKDNTTFYLAPVLVLLLLFGAAAVIAKFSDKSPASKKEAAVAAAPKTERGADTATHPHPAPVEPSHEDDTPAPTATDTDDVSGSPFDTHTPDDDDTTTPAEPKRPDTQAEPSATDEDGNANLPPPAIPSGMVNWLASGSEGLLLKQSSTLAPAASYGPEIAVNNNSADDGAVSVALPADGKPAWWSATFKAEAVKLVSRVVIYGGGDRSKAGKLTKFSVELTLADGRKISKNFLAEGYALEGWEMWSLPKPVAVRSIRITSLTKKGIIVLREVEAYGPPQ</sequence>
<evidence type="ECO:0000256" key="1">
    <source>
        <dbReference type="ARBA" id="ARBA00023170"/>
    </source>
</evidence>
<evidence type="ECO:0000313" key="6">
    <source>
        <dbReference type="Proteomes" id="UP000176204"/>
    </source>
</evidence>
<keyword evidence="1" id="KW-0675">Receptor</keyword>
<feature type="compositionally biased region" description="Basic and acidic residues" evidence="2">
    <location>
        <begin position="343"/>
        <end position="352"/>
    </location>
</feature>
<dbReference type="InterPro" id="IPR000719">
    <property type="entry name" value="Prot_kinase_dom"/>
</dbReference>
<evidence type="ECO:0000259" key="4">
    <source>
        <dbReference type="PROSITE" id="PS50011"/>
    </source>
</evidence>
<keyword evidence="3" id="KW-1133">Transmembrane helix</keyword>
<keyword evidence="5" id="KW-0418">Kinase</keyword>
<name>A0A1H6MTK9_9BACT</name>
<dbReference type="SUPFAM" id="SSF49785">
    <property type="entry name" value="Galactose-binding domain-like"/>
    <property type="match status" value="1"/>
</dbReference>
<evidence type="ECO:0000256" key="2">
    <source>
        <dbReference type="SAM" id="MobiDB-lite"/>
    </source>
</evidence>
<dbReference type="SMART" id="SM00220">
    <property type="entry name" value="S_TKc"/>
    <property type="match status" value="1"/>
</dbReference>
<evidence type="ECO:0000313" key="5">
    <source>
        <dbReference type="EMBL" id="SEI01091.1"/>
    </source>
</evidence>
<gene>
    <name evidence="5" type="ORF">PYTT_2540</name>
</gene>
<dbReference type="InterPro" id="IPR011009">
    <property type="entry name" value="Kinase-like_dom_sf"/>
</dbReference>
<dbReference type="RefSeq" id="WP_067775016.1">
    <property type="nucleotide sequence ID" value="NZ_LIGX01000020.1"/>
</dbReference>
<evidence type="ECO:0000256" key="3">
    <source>
        <dbReference type="SAM" id="Phobius"/>
    </source>
</evidence>
<feature type="domain" description="Protein kinase" evidence="4">
    <location>
        <begin position="16"/>
        <end position="245"/>
    </location>
</feature>
<keyword evidence="3" id="KW-0472">Membrane</keyword>
<dbReference type="SUPFAM" id="SSF56112">
    <property type="entry name" value="Protein kinase-like (PK-like)"/>
    <property type="match status" value="1"/>
</dbReference>
<keyword evidence="5" id="KW-0808">Transferase</keyword>
<dbReference type="GO" id="GO:0005524">
    <property type="term" value="F:ATP binding"/>
    <property type="evidence" value="ECO:0007669"/>
    <property type="project" value="InterPro"/>
</dbReference>
<accession>A0A1H6MTK9</accession>
<feature type="transmembrane region" description="Helical" evidence="3">
    <location>
        <begin position="320"/>
        <end position="341"/>
    </location>
</feature>
<dbReference type="KEGG" id="agl:PYTT_2540"/>
<dbReference type="EMBL" id="LT629973">
    <property type="protein sequence ID" value="SEI01091.1"/>
    <property type="molecule type" value="Genomic_DNA"/>
</dbReference>